<name>A0ABW4S388_9RHOB</name>
<evidence type="ECO:0000256" key="4">
    <source>
        <dbReference type="SAM" id="Phobius"/>
    </source>
</evidence>
<dbReference type="Proteomes" id="UP001597353">
    <property type="component" value="Unassembled WGS sequence"/>
</dbReference>
<comment type="caution">
    <text evidence="6">The sequence shown here is derived from an EMBL/GenBank/DDBJ whole genome shotgun (WGS) entry which is preliminary data.</text>
</comment>
<gene>
    <name evidence="6" type="ORF">ACFSGJ_04275</name>
</gene>
<dbReference type="Pfam" id="PF00929">
    <property type="entry name" value="RNase_T"/>
    <property type="match status" value="1"/>
</dbReference>
<dbReference type="InterPro" id="IPR013520">
    <property type="entry name" value="Ribonucl_H"/>
</dbReference>
<protein>
    <recommendedName>
        <fullName evidence="1">DNA-directed DNA polymerase</fullName>
        <ecNumber evidence="1">2.7.7.7</ecNumber>
    </recommendedName>
</protein>
<dbReference type="RefSeq" id="WP_390259757.1">
    <property type="nucleotide sequence ID" value="NZ_JBHUGH010000003.1"/>
</dbReference>
<evidence type="ECO:0000256" key="2">
    <source>
        <dbReference type="ARBA" id="ARBA00025483"/>
    </source>
</evidence>
<dbReference type="EC" id="2.7.7.7" evidence="1"/>
<organism evidence="6 7">
    <name type="scientific">Halodurantibacterium flavum</name>
    <dbReference type="NCBI Taxonomy" id="1382802"/>
    <lineage>
        <taxon>Bacteria</taxon>
        <taxon>Pseudomonadati</taxon>
        <taxon>Pseudomonadota</taxon>
        <taxon>Alphaproteobacteria</taxon>
        <taxon>Rhodobacterales</taxon>
        <taxon>Paracoccaceae</taxon>
        <taxon>Halodurantibacterium</taxon>
    </lineage>
</organism>
<accession>A0ABW4S388</accession>
<proteinExistence type="predicted"/>
<evidence type="ECO:0000256" key="1">
    <source>
        <dbReference type="ARBA" id="ARBA00012417"/>
    </source>
</evidence>
<dbReference type="InterPro" id="IPR006054">
    <property type="entry name" value="DnaQ"/>
</dbReference>
<evidence type="ECO:0000256" key="3">
    <source>
        <dbReference type="ARBA" id="ARBA00049244"/>
    </source>
</evidence>
<keyword evidence="7" id="KW-1185">Reference proteome</keyword>
<sequence>MLERLGLRLRILLLFALLAAVSLGALALGLWQGYGRLGTPEALTGFVQAGLIAGFAILGVVTWLWYLFDMHVARALGRLAAGLRARAHAEVEGAFDAASARYLGDLVPAAVAVTERLAVTRGALADSVARETARLAGEKGRLEALLADVPVAVLLCSAEHQIVFYNGPAVDLLGARPGPQALPDADQLAPDSGAPDHLAPGLDRKLFDYLREAPVRHAHQRLTDAADADAAADLLCATASGARVLAGRMRLLPQGYVLTLRDVTADLAAHARREQLLSEIFERVRRPAANLQTVIGVLDAGATAPDLTRALLEEVGALTGAITELGQRYDEGRTDWWPLSQTRSSDLLDGIRARIEGAGLSVETEGAALILRCDGYELVVLVAALAVRVAGRLGPTAFRVTIREEDGPGAMLELSWKGTPLSVGDLDAWMAEPLEIGLADITGRSVLYTHGTEIWPAPAKGGRAAILMPVREARRAAGRRPQPATRAVVYDFDLLARARNDRVAETALSDLTYVVFDTETTGLSPARDEIVQIAGLRLVNGRRVAGEVFETLVDPGRPIPPGSTQVHGITDAMVLGAPRIAEAGARFHRFAEGAVLVAHNAPFDLEFLRRHEGAIGARFDNPVLDTVLLSAVIFGRGESHSLDALTARLGITIPEEARHTARGDAEATAEAFLRLIPMLRARGLDTFGAVVAEVRRHGRLLRDLNEDLR</sequence>
<dbReference type="PANTHER" id="PTHR30231">
    <property type="entry name" value="DNA POLYMERASE III SUBUNIT EPSILON"/>
    <property type="match status" value="1"/>
</dbReference>
<feature type="transmembrane region" description="Helical" evidence="4">
    <location>
        <begin position="46"/>
        <end position="68"/>
    </location>
</feature>
<keyword evidence="4" id="KW-1133">Transmembrane helix</keyword>
<dbReference type="PANTHER" id="PTHR30231:SF41">
    <property type="entry name" value="DNA POLYMERASE III SUBUNIT EPSILON"/>
    <property type="match status" value="1"/>
</dbReference>
<dbReference type="SUPFAM" id="SSF53098">
    <property type="entry name" value="Ribonuclease H-like"/>
    <property type="match status" value="1"/>
</dbReference>
<comment type="function">
    <text evidence="2">DNA polymerase III is a complex, multichain enzyme responsible for most of the replicative synthesis in bacteria. The epsilon subunit contain the editing function and is a proofreading 3'-5' exonuclease.</text>
</comment>
<dbReference type="InterPro" id="IPR012337">
    <property type="entry name" value="RNaseH-like_sf"/>
</dbReference>
<keyword evidence="6" id="KW-0540">Nuclease</keyword>
<keyword evidence="4" id="KW-0472">Membrane</keyword>
<reference evidence="7" key="1">
    <citation type="journal article" date="2019" name="Int. J. Syst. Evol. Microbiol.">
        <title>The Global Catalogue of Microorganisms (GCM) 10K type strain sequencing project: providing services to taxonomists for standard genome sequencing and annotation.</title>
        <authorList>
            <consortium name="The Broad Institute Genomics Platform"/>
            <consortium name="The Broad Institute Genome Sequencing Center for Infectious Disease"/>
            <person name="Wu L."/>
            <person name="Ma J."/>
        </authorList>
    </citation>
    <scope>NUCLEOTIDE SEQUENCE [LARGE SCALE GENOMIC DNA]</scope>
    <source>
        <strain evidence="7">CGMCC 4.7242</strain>
    </source>
</reference>
<evidence type="ECO:0000313" key="6">
    <source>
        <dbReference type="EMBL" id="MFD1911427.1"/>
    </source>
</evidence>
<dbReference type="InterPro" id="IPR036397">
    <property type="entry name" value="RNaseH_sf"/>
</dbReference>
<dbReference type="SMART" id="SM00479">
    <property type="entry name" value="EXOIII"/>
    <property type="match status" value="1"/>
</dbReference>
<feature type="transmembrane region" description="Helical" evidence="4">
    <location>
        <begin position="12"/>
        <end position="34"/>
    </location>
</feature>
<dbReference type="Gene3D" id="3.30.420.10">
    <property type="entry name" value="Ribonuclease H-like superfamily/Ribonuclease H"/>
    <property type="match status" value="1"/>
</dbReference>
<keyword evidence="4" id="KW-0812">Transmembrane</keyword>
<dbReference type="NCBIfam" id="TIGR00573">
    <property type="entry name" value="dnaq"/>
    <property type="match status" value="1"/>
</dbReference>
<dbReference type="EMBL" id="JBHUGH010000003">
    <property type="protein sequence ID" value="MFD1911427.1"/>
    <property type="molecule type" value="Genomic_DNA"/>
</dbReference>
<feature type="domain" description="Exonuclease" evidence="5">
    <location>
        <begin position="512"/>
        <end position="681"/>
    </location>
</feature>
<dbReference type="GO" id="GO:0004527">
    <property type="term" value="F:exonuclease activity"/>
    <property type="evidence" value="ECO:0007669"/>
    <property type="project" value="UniProtKB-KW"/>
</dbReference>
<evidence type="ECO:0000259" key="5">
    <source>
        <dbReference type="SMART" id="SM00479"/>
    </source>
</evidence>
<keyword evidence="6" id="KW-0269">Exonuclease</keyword>
<dbReference type="CDD" id="cd06127">
    <property type="entry name" value="DEDDh"/>
    <property type="match status" value="1"/>
</dbReference>
<keyword evidence="6" id="KW-0378">Hydrolase</keyword>
<comment type="catalytic activity">
    <reaction evidence="3">
        <text>DNA(n) + a 2'-deoxyribonucleoside 5'-triphosphate = DNA(n+1) + diphosphate</text>
        <dbReference type="Rhea" id="RHEA:22508"/>
        <dbReference type="Rhea" id="RHEA-COMP:17339"/>
        <dbReference type="Rhea" id="RHEA-COMP:17340"/>
        <dbReference type="ChEBI" id="CHEBI:33019"/>
        <dbReference type="ChEBI" id="CHEBI:61560"/>
        <dbReference type="ChEBI" id="CHEBI:173112"/>
        <dbReference type="EC" id="2.7.7.7"/>
    </reaction>
</comment>
<evidence type="ECO:0000313" key="7">
    <source>
        <dbReference type="Proteomes" id="UP001597353"/>
    </source>
</evidence>